<dbReference type="InterPro" id="IPR002321">
    <property type="entry name" value="Cyt_c_II"/>
</dbReference>
<comment type="caution">
    <text evidence="1">The sequence shown here is derived from an EMBL/GenBank/DDBJ whole genome shotgun (WGS) entry which is preliminary data.</text>
</comment>
<name>A0A4V2W4T9_9GAMM</name>
<dbReference type="SUPFAM" id="SSF47175">
    <property type="entry name" value="Cytochromes"/>
    <property type="match status" value="1"/>
</dbReference>
<dbReference type="AlphaFoldDB" id="A0A4V2W4T9"/>
<proteinExistence type="predicted"/>
<dbReference type="GO" id="GO:0020037">
    <property type="term" value="F:heme binding"/>
    <property type="evidence" value="ECO:0007669"/>
    <property type="project" value="InterPro"/>
</dbReference>
<dbReference type="EMBL" id="SMCS01000001">
    <property type="protein sequence ID" value="TCV97199.1"/>
    <property type="molecule type" value="Genomic_DNA"/>
</dbReference>
<organism evidence="1 2">
    <name type="scientific">Luteibacter rhizovicinus</name>
    <dbReference type="NCBI Taxonomy" id="242606"/>
    <lineage>
        <taxon>Bacteria</taxon>
        <taxon>Pseudomonadati</taxon>
        <taxon>Pseudomonadota</taxon>
        <taxon>Gammaproteobacteria</taxon>
        <taxon>Lysobacterales</taxon>
        <taxon>Rhodanobacteraceae</taxon>
        <taxon>Luteibacter</taxon>
    </lineage>
</organism>
<protein>
    <submittedName>
        <fullName evidence="1">Cytochrome c</fullName>
    </submittedName>
</protein>
<evidence type="ECO:0000313" key="2">
    <source>
        <dbReference type="Proteomes" id="UP000295645"/>
    </source>
</evidence>
<reference evidence="1 2" key="1">
    <citation type="submission" date="2019-03" db="EMBL/GenBank/DDBJ databases">
        <title>Above-ground endophytic microbial communities from plants in different locations in the United States.</title>
        <authorList>
            <person name="Frank C."/>
        </authorList>
    </citation>
    <scope>NUCLEOTIDE SEQUENCE [LARGE SCALE GENOMIC DNA]</scope>
    <source>
        <strain evidence="1 2">LP_13_YM</strain>
    </source>
</reference>
<dbReference type="GO" id="GO:0005506">
    <property type="term" value="F:iron ion binding"/>
    <property type="evidence" value="ECO:0007669"/>
    <property type="project" value="InterPro"/>
</dbReference>
<gene>
    <name evidence="1" type="ORF">EC912_101194</name>
</gene>
<keyword evidence="2" id="KW-1185">Reference proteome</keyword>
<dbReference type="InterPro" id="IPR010980">
    <property type="entry name" value="Cyt_c/b562"/>
</dbReference>
<dbReference type="PROSITE" id="PS51009">
    <property type="entry name" value="CYTCII"/>
    <property type="match status" value="1"/>
</dbReference>
<dbReference type="GO" id="GO:0022900">
    <property type="term" value="P:electron transport chain"/>
    <property type="evidence" value="ECO:0007669"/>
    <property type="project" value="InterPro"/>
</dbReference>
<dbReference type="Gene3D" id="1.20.120.10">
    <property type="entry name" value="Cytochrome c/b562"/>
    <property type="match status" value="1"/>
</dbReference>
<accession>A0A4V2W4T9</accession>
<dbReference type="RefSeq" id="WP_165973456.1">
    <property type="nucleotide sequence ID" value="NZ_SMCS01000001.1"/>
</dbReference>
<dbReference type="Proteomes" id="UP000295645">
    <property type="component" value="Unassembled WGS sequence"/>
</dbReference>
<sequence length="129" mass="13502">MRALLLIVLGLAVGAMGATFAFSALRQGTPYHRGVMAVMQHHVGVLRNSLRSQQCDGPATAARLARLTSAAADIEEAFPSMDKGFYDAARQLDTALAGATKAAPATCAALTVALKPVSDACQSCHQNFR</sequence>
<evidence type="ECO:0000313" key="1">
    <source>
        <dbReference type="EMBL" id="TCV97199.1"/>
    </source>
</evidence>
<dbReference type="GO" id="GO:0009055">
    <property type="term" value="F:electron transfer activity"/>
    <property type="evidence" value="ECO:0007669"/>
    <property type="project" value="InterPro"/>
</dbReference>